<accession>A0A9K3K7H1</accession>
<dbReference type="Pfam" id="PF20710">
    <property type="entry name" value="DUF6824"/>
    <property type="match status" value="1"/>
</dbReference>
<reference evidence="3" key="2">
    <citation type="submission" date="2021-04" db="EMBL/GenBank/DDBJ databases">
        <authorList>
            <person name="Podell S."/>
        </authorList>
    </citation>
    <scope>NUCLEOTIDE SEQUENCE</scope>
    <source>
        <strain evidence="3">Hildebrandi</strain>
    </source>
</reference>
<feature type="region of interest" description="Disordered" evidence="1">
    <location>
        <begin position="88"/>
        <end position="113"/>
    </location>
</feature>
<dbReference type="AlphaFoldDB" id="A0A9K3K7H1"/>
<dbReference type="EMBL" id="JAGRRH010000023">
    <property type="protein sequence ID" value="KAG7344468.1"/>
    <property type="molecule type" value="Genomic_DNA"/>
</dbReference>
<organism evidence="3 5">
    <name type="scientific">Nitzschia inconspicua</name>
    <dbReference type="NCBI Taxonomy" id="303405"/>
    <lineage>
        <taxon>Eukaryota</taxon>
        <taxon>Sar</taxon>
        <taxon>Stramenopiles</taxon>
        <taxon>Ochrophyta</taxon>
        <taxon>Bacillariophyta</taxon>
        <taxon>Bacillariophyceae</taxon>
        <taxon>Bacillariophycidae</taxon>
        <taxon>Bacillariales</taxon>
        <taxon>Bacillariaceae</taxon>
        <taxon>Nitzschia</taxon>
    </lineage>
</organism>
<proteinExistence type="predicted"/>
<evidence type="ECO:0000313" key="5">
    <source>
        <dbReference type="Proteomes" id="UP000693970"/>
    </source>
</evidence>
<dbReference type="EMBL" id="JAGRRH010000067">
    <property type="protein sequence ID" value="KAG7338025.1"/>
    <property type="molecule type" value="Genomic_DNA"/>
</dbReference>
<comment type="caution">
    <text evidence="3">The sequence shown here is derived from an EMBL/GenBank/DDBJ whole genome shotgun (WGS) entry which is preliminary data.</text>
</comment>
<evidence type="ECO:0000259" key="2">
    <source>
        <dbReference type="Pfam" id="PF20710"/>
    </source>
</evidence>
<evidence type="ECO:0000313" key="4">
    <source>
        <dbReference type="EMBL" id="KAG7344468.1"/>
    </source>
</evidence>
<dbReference type="Proteomes" id="UP000693970">
    <property type="component" value="Unassembled WGS sequence"/>
</dbReference>
<name>A0A9K3K7H1_9STRA</name>
<dbReference type="InterPro" id="IPR049227">
    <property type="entry name" value="DUF6824"/>
</dbReference>
<gene>
    <name evidence="4" type="ORF">IV203_022476</name>
    <name evidence="3" type="ORF">IV203_022741</name>
</gene>
<sequence length="165" mass="18687">MAKTEGNAAPLKLLCKRHAQEYMAAKNKNAKTSIVSRIFKAIKNSTPDEIAFVKYHDGCWYESSENGARDIISARFRDFLPDVFKSSNKSKSFKRRNRKSQLSRSNGNIQPPDVVSVDGTLSFSKDYPLDPIPINAPLELRDPDVHFYVSRKGCLGLNRSFLYPE</sequence>
<keyword evidence="5" id="KW-1185">Reference proteome</keyword>
<feature type="compositionally biased region" description="Basic residues" evidence="1">
    <location>
        <begin position="91"/>
        <end position="101"/>
    </location>
</feature>
<evidence type="ECO:0000256" key="1">
    <source>
        <dbReference type="SAM" id="MobiDB-lite"/>
    </source>
</evidence>
<feature type="domain" description="DUF6824" evidence="2">
    <location>
        <begin position="3"/>
        <end position="78"/>
    </location>
</feature>
<protein>
    <recommendedName>
        <fullName evidence="2">DUF6824 domain-containing protein</fullName>
    </recommendedName>
</protein>
<evidence type="ECO:0000313" key="3">
    <source>
        <dbReference type="EMBL" id="KAG7338025.1"/>
    </source>
</evidence>
<reference evidence="3" key="1">
    <citation type="journal article" date="2021" name="Sci. Rep.">
        <title>Diploid genomic architecture of Nitzschia inconspicua, an elite biomass production diatom.</title>
        <authorList>
            <person name="Oliver A."/>
            <person name="Podell S."/>
            <person name="Pinowska A."/>
            <person name="Traller J.C."/>
            <person name="Smith S.R."/>
            <person name="McClure R."/>
            <person name="Beliaev A."/>
            <person name="Bohutskyi P."/>
            <person name="Hill E.A."/>
            <person name="Rabines A."/>
            <person name="Zheng H."/>
            <person name="Allen L.Z."/>
            <person name="Kuo A."/>
            <person name="Grigoriev I.V."/>
            <person name="Allen A.E."/>
            <person name="Hazlebeck D."/>
            <person name="Allen E.E."/>
        </authorList>
    </citation>
    <scope>NUCLEOTIDE SEQUENCE</scope>
    <source>
        <strain evidence="3">Hildebrandi</strain>
    </source>
</reference>